<dbReference type="GO" id="GO:0061630">
    <property type="term" value="F:ubiquitin protein ligase activity"/>
    <property type="evidence" value="ECO:0007669"/>
    <property type="project" value="UniProtKB-UniRule"/>
</dbReference>
<dbReference type="PROSITE" id="PS51698">
    <property type="entry name" value="U_BOX"/>
    <property type="match status" value="1"/>
</dbReference>
<evidence type="ECO:0000256" key="2">
    <source>
        <dbReference type="ARBA" id="ARBA00022679"/>
    </source>
</evidence>
<keyword evidence="7" id="KW-1185">Reference proteome</keyword>
<name>A0ABD3JCR5_EUCGL</name>
<dbReference type="Pfam" id="PF04564">
    <property type="entry name" value="U-box"/>
    <property type="match status" value="1"/>
</dbReference>
<dbReference type="Gene3D" id="3.30.40.10">
    <property type="entry name" value="Zinc/RING finger domain, C3HC4 (zinc finger)"/>
    <property type="match status" value="1"/>
</dbReference>
<dbReference type="PANTHER" id="PTHR22849">
    <property type="entry name" value="WDSAM1 PROTEIN"/>
    <property type="match status" value="1"/>
</dbReference>
<dbReference type="Proteomes" id="UP001634007">
    <property type="component" value="Unassembled WGS sequence"/>
</dbReference>
<keyword evidence="2 4" id="KW-0808">Transferase</keyword>
<dbReference type="PANTHER" id="PTHR22849:SF128">
    <property type="entry name" value="U-BOX DOMAIN-CONTAINING PROTEIN"/>
    <property type="match status" value="1"/>
</dbReference>
<dbReference type="AlphaFoldDB" id="A0ABD3JCR5"/>
<evidence type="ECO:0000259" key="5">
    <source>
        <dbReference type="PROSITE" id="PS51698"/>
    </source>
</evidence>
<keyword evidence="3 4" id="KW-0833">Ubl conjugation pathway</keyword>
<reference evidence="6 7" key="1">
    <citation type="submission" date="2024-11" db="EMBL/GenBank/DDBJ databases">
        <title>Chromosome-level genome assembly of Eucalyptus globulus Labill. provides insights into its genome evolution.</title>
        <authorList>
            <person name="Li X."/>
        </authorList>
    </citation>
    <scope>NUCLEOTIDE SEQUENCE [LARGE SCALE GENOMIC DNA]</scope>
    <source>
        <strain evidence="6">CL2024</strain>
        <tissue evidence="6">Fresh tender leaves</tissue>
    </source>
</reference>
<proteinExistence type="predicted"/>
<organism evidence="6 7">
    <name type="scientific">Eucalyptus globulus</name>
    <name type="common">Tasmanian blue gum</name>
    <dbReference type="NCBI Taxonomy" id="34317"/>
    <lineage>
        <taxon>Eukaryota</taxon>
        <taxon>Viridiplantae</taxon>
        <taxon>Streptophyta</taxon>
        <taxon>Embryophyta</taxon>
        <taxon>Tracheophyta</taxon>
        <taxon>Spermatophyta</taxon>
        <taxon>Magnoliopsida</taxon>
        <taxon>eudicotyledons</taxon>
        <taxon>Gunneridae</taxon>
        <taxon>Pentapetalae</taxon>
        <taxon>rosids</taxon>
        <taxon>malvids</taxon>
        <taxon>Myrtales</taxon>
        <taxon>Myrtaceae</taxon>
        <taxon>Myrtoideae</taxon>
        <taxon>Eucalypteae</taxon>
        <taxon>Eucalyptus</taxon>
    </lineage>
</organism>
<dbReference type="SMART" id="SM00504">
    <property type="entry name" value="Ubox"/>
    <property type="match status" value="1"/>
</dbReference>
<comment type="catalytic activity">
    <reaction evidence="4">
        <text>S-ubiquitinyl-[E2 ubiquitin-conjugating enzyme]-L-cysteine + [acceptor protein]-L-lysine = [E2 ubiquitin-conjugating enzyme]-L-cysteine + N(6)-ubiquitinyl-[acceptor protein]-L-lysine.</text>
        <dbReference type="EC" id="2.3.2.27"/>
    </reaction>
</comment>
<comment type="caution">
    <text evidence="6">The sequence shown here is derived from an EMBL/GenBank/DDBJ whole genome shotgun (WGS) entry which is preliminary data.</text>
</comment>
<dbReference type="GO" id="GO:0016567">
    <property type="term" value="P:protein ubiquitination"/>
    <property type="evidence" value="ECO:0007669"/>
    <property type="project" value="UniProtKB-UniRule"/>
</dbReference>
<protein>
    <recommendedName>
        <fullName evidence="4 5">U-box domain-containing protein</fullName>
        <ecNumber evidence="4">2.3.2.27</ecNumber>
    </recommendedName>
    <alternativeName>
        <fullName evidence="4">RING-type E3 ubiquitin transferase PUB</fullName>
    </alternativeName>
</protein>
<comment type="function">
    <text evidence="4">Functions as an E3 ubiquitin ligase.</text>
</comment>
<sequence>MEGRDVKIPRYFLCLISLQIMRDPVSTVTGITYERESIEKWLSKSSSNGAARRRPDLDPEVVLREGCFLKLVKELVAEHSIVKAMKELEELAEENERNRTCMVGH</sequence>
<dbReference type="InterPro" id="IPR003613">
    <property type="entry name" value="Ubox_domain"/>
</dbReference>
<dbReference type="EMBL" id="JBJKBG010000008">
    <property type="protein sequence ID" value="KAL3724900.1"/>
    <property type="molecule type" value="Genomic_DNA"/>
</dbReference>
<accession>A0ABD3JCR5</accession>
<dbReference type="EC" id="2.3.2.27" evidence="4"/>
<evidence type="ECO:0000256" key="1">
    <source>
        <dbReference type="ARBA" id="ARBA00004906"/>
    </source>
</evidence>
<dbReference type="SUPFAM" id="SSF57850">
    <property type="entry name" value="RING/U-box"/>
    <property type="match status" value="1"/>
</dbReference>
<evidence type="ECO:0000313" key="6">
    <source>
        <dbReference type="EMBL" id="KAL3724900.1"/>
    </source>
</evidence>
<feature type="domain" description="U-box" evidence="5">
    <location>
        <begin position="7"/>
        <end position="86"/>
    </location>
</feature>
<evidence type="ECO:0000256" key="4">
    <source>
        <dbReference type="RuleBase" id="RU369093"/>
    </source>
</evidence>
<evidence type="ECO:0000313" key="7">
    <source>
        <dbReference type="Proteomes" id="UP001634007"/>
    </source>
</evidence>
<dbReference type="InterPro" id="IPR013083">
    <property type="entry name" value="Znf_RING/FYVE/PHD"/>
</dbReference>
<evidence type="ECO:0000256" key="3">
    <source>
        <dbReference type="ARBA" id="ARBA00022786"/>
    </source>
</evidence>
<gene>
    <name evidence="6" type="ORF">ACJRO7_029984</name>
</gene>
<dbReference type="InterPro" id="IPR045185">
    <property type="entry name" value="PUB22/23/24-like"/>
</dbReference>
<comment type="pathway">
    <text evidence="1 4">Protein modification; protein ubiquitination.</text>
</comment>